<dbReference type="GO" id="GO:0055085">
    <property type="term" value="P:transmembrane transport"/>
    <property type="evidence" value="ECO:0007669"/>
    <property type="project" value="InterPro"/>
</dbReference>
<evidence type="ECO:0000256" key="13">
    <source>
        <dbReference type="ARBA" id="ARBA00023075"/>
    </source>
</evidence>
<dbReference type="EC" id="7.2.1.1" evidence="16"/>
<evidence type="ECO:0000256" key="5">
    <source>
        <dbReference type="ARBA" id="ARBA00022630"/>
    </source>
</evidence>
<evidence type="ECO:0000313" key="18">
    <source>
        <dbReference type="EMBL" id="QDT94042.1"/>
    </source>
</evidence>
<evidence type="ECO:0000256" key="4">
    <source>
        <dbReference type="ARBA" id="ARBA00022553"/>
    </source>
</evidence>
<keyword evidence="13 16" id="KW-0830">Ubiquinone</keyword>
<comment type="similarity">
    <text evidence="16">Belongs to the NqrB/RnfD family.</text>
</comment>
<keyword evidence="12 16" id="KW-0406">Ion transport</keyword>
<keyword evidence="5 16" id="KW-0285">Flavoprotein</keyword>
<evidence type="ECO:0000256" key="17">
    <source>
        <dbReference type="PIRSR" id="PIRSR016055-50"/>
    </source>
</evidence>
<dbReference type="HAMAP" id="MF_00426">
    <property type="entry name" value="NqrB"/>
    <property type="match status" value="1"/>
</dbReference>
<keyword evidence="1 16" id="KW-0813">Transport</keyword>
<evidence type="ECO:0000256" key="6">
    <source>
        <dbReference type="ARBA" id="ARBA00022643"/>
    </source>
</evidence>
<keyword evidence="15 16" id="KW-0739">Sodium transport</keyword>
<dbReference type="GO" id="GO:0006814">
    <property type="term" value="P:sodium ion transport"/>
    <property type="evidence" value="ECO:0007669"/>
    <property type="project" value="UniProtKB-UniRule"/>
</dbReference>
<reference evidence="18 19" key="1">
    <citation type="submission" date="2019-02" db="EMBL/GenBank/DDBJ databases">
        <title>Deep-cultivation of Planctomycetes and their phenomic and genomic characterization uncovers novel biology.</title>
        <authorList>
            <person name="Wiegand S."/>
            <person name="Jogler M."/>
            <person name="Boedeker C."/>
            <person name="Pinto D."/>
            <person name="Vollmers J."/>
            <person name="Rivas-Marin E."/>
            <person name="Kohn T."/>
            <person name="Peeters S.H."/>
            <person name="Heuer A."/>
            <person name="Rast P."/>
            <person name="Oberbeckmann S."/>
            <person name="Bunk B."/>
            <person name="Jeske O."/>
            <person name="Meyerdierks A."/>
            <person name="Storesund J.E."/>
            <person name="Kallscheuer N."/>
            <person name="Luecker S."/>
            <person name="Lage O.M."/>
            <person name="Pohl T."/>
            <person name="Merkel B.J."/>
            <person name="Hornburger P."/>
            <person name="Mueller R.-W."/>
            <person name="Bruemmer F."/>
            <person name="Labrenz M."/>
            <person name="Spormann A.M."/>
            <person name="Op den Camp H."/>
            <person name="Overmann J."/>
            <person name="Amann R."/>
            <person name="Jetten M.S.M."/>
            <person name="Mascher T."/>
            <person name="Medema M.H."/>
            <person name="Devos D.P."/>
            <person name="Kaster A.-K."/>
            <person name="Ovreas L."/>
            <person name="Rohde M."/>
            <person name="Galperin M.Y."/>
            <person name="Jogler C."/>
        </authorList>
    </citation>
    <scope>NUCLEOTIDE SEQUENCE [LARGE SCALE GENOMIC DNA]</scope>
    <source>
        <strain evidence="18 19">Pan161</strain>
    </source>
</reference>
<comment type="function">
    <text evidence="16">NQR complex catalyzes the reduction of ubiquinone-1 to ubiquinol by two successive reactions, coupled with the transport of Na(+) ions from the cytoplasm to the periplasm. NqrA to NqrE are probably involved in the second step, the conversion of ubisemiquinone to ubiquinol.</text>
</comment>
<dbReference type="Proteomes" id="UP000316855">
    <property type="component" value="Chromosome"/>
</dbReference>
<organism evidence="18 19">
    <name type="scientific">Gimesia algae</name>
    <dbReference type="NCBI Taxonomy" id="2527971"/>
    <lineage>
        <taxon>Bacteria</taxon>
        <taxon>Pseudomonadati</taxon>
        <taxon>Planctomycetota</taxon>
        <taxon>Planctomycetia</taxon>
        <taxon>Planctomycetales</taxon>
        <taxon>Planctomycetaceae</taxon>
        <taxon>Gimesia</taxon>
    </lineage>
</organism>
<feature type="transmembrane region" description="Helical" evidence="16">
    <location>
        <begin position="378"/>
        <end position="396"/>
    </location>
</feature>
<proteinExistence type="inferred from homology"/>
<feature type="transmembrane region" description="Helical" evidence="16">
    <location>
        <begin position="174"/>
        <end position="195"/>
    </location>
</feature>
<evidence type="ECO:0000256" key="1">
    <source>
        <dbReference type="ARBA" id="ARBA00022448"/>
    </source>
</evidence>
<comment type="subunit">
    <text evidence="16">Composed of six subunits; NqrA, NqrB, NqrC, NqrD, NqrE and NqrF.</text>
</comment>
<feature type="transmembrane region" description="Helical" evidence="16">
    <location>
        <begin position="78"/>
        <end position="95"/>
    </location>
</feature>
<feature type="transmembrane region" description="Helical" evidence="16">
    <location>
        <begin position="141"/>
        <end position="162"/>
    </location>
</feature>
<keyword evidence="6 16" id="KW-0288">FMN</keyword>
<evidence type="ECO:0000256" key="8">
    <source>
        <dbReference type="ARBA" id="ARBA00022967"/>
    </source>
</evidence>
<dbReference type="AlphaFoldDB" id="A0A517VLZ9"/>
<evidence type="ECO:0000256" key="11">
    <source>
        <dbReference type="ARBA" id="ARBA00023053"/>
    </source>
</evidence>
<keyword evidence="19" id="KW-1185">Reference proteome</keyword>
<dbReference type="GO" id="GO:0005886">
    <property type="term" value="C:plasma membrane"/>
    <property type="evidence" value="ECO:0007669"/>
    <property type="project" value="UniProtKB-SubCell"/>
</dbReference>
<dbReference type="PIRSF" id="PIRSF016055">
    <property type="entry name" value="NADH-UbQ_OxRdtase_B_su"/>
    <property type="match status" value="1"/>
</dbReference>
<dbReference type="InterPro" id="IPR004338">
    <property type="entry name" value="NqrB/RnfD"/>
</dbReference>
<dbReference type="PANTHER" id="PTHR30578:SF1">
    <property type="entry name" value="NA(+)-TRANSLOCATING NADH-QUINONE REDUCTASE SUBUNIT B"/>
    <property type="match status" value="1"/>
</dbReference>
<feature type="transmembrane region" description="Helical" evidence="16">
    <location>
        <begin position="402"/>
        <end position="422"/>
    </location>
</feature>
<evidence type="ECO:0000256" key="7">
    <source>
        <dbReference type="ARBA" id="ARBA00022692"/>
    </source>
</evidence>
<evidence type="ECO:0000256" key="14">
    <source>
        <dbReference type="ARBA" id="ARBA00023136"/>
    </source>
</evidence>
<dbReference type="EMBL" id="CP036343">
    <property type="protein sequence ID" value="QDT94042.1"/>
    <property type="molecule type" value="Genomic_DNA"/>
</dbReference>
<evidence type="ECO:0000256" key="2">
    <source>
        <dbReference type="ARBA" id="ARBA00022475"/>
    </source>
</evidence>
<name>A0A517VLZ9_9PLAN</name>
<keyword evidence="14 16" id="KW-0472">Membrane</keyword>
<keyword evidence="4 16" id="KW-0597">Phosphoprotein</keyword>
<dbReference type="NCBIfam" id="NF003756">
    <property type="entry name" value="PRK05349.1"/>
    <property type="match status" value="1"/>
</dbReference>
<dbReference type="PANTHER" id="PTHR30578">
    <property type="entry name" value="ELECTRON TRANSPORT COMPLEX PROTEIN RNFD"/>
    <property type="match status" value="1"/>
</dbReference>
<dbReference type="GO" id="GO:0016655">
    <property type="term" value="F:oxidoreductase activity, acting on NAD(P)H, quinone or similar compound as acceptor"/>
    <property type="evidence" value="ECO:0007669"/>
    <property type="project" value="UniProtKB-UniRule"/>
</dbReference>
<keyword evidence="11 16" id="KW-0915">Sodium</keyword>
<feature type="transmembrane region" description="Helical" evidence="16">
    <location>
        <begin position="349"/>
        <end position="366"/>
    </location>
</feature>
<comment type="cofactor">
    <cofactor evidence="16 17">
        <name>FMN</name>
        <dbReference type="ChEBI" id="CHEBI:58210"/>
    </cofactor>
</comment>
<evidence type="ECO:0000256" key="16">
    <source>
        <dbReference type="HAMAP-Rule" id="MF_00426"/>
    </source>
</evidence>
<keyword evidence="3" id="KW-0997">Cell inner membrane</keyword>
<keyword evidence="9 16" id="KW-1133">Transmembrane helix</keyword>
<evidence type="ECO:0000256" key="3">
    <source>
        <dbReference type="ARBA" id="ARBA00022519"/>
    </source>
</evidence>
<evidence type="ECO:0000256" key="10">
    <source>
        <dbReference type="ARBA" id="ARBA00023027"/>
    </source>
</evidence>
<evidence type="ECO:0000313" key="19">
    <source>
        <dbReference type="Proteomes" id="UP000316855"/>
    </source>
</evidence>
<feature type="transmembrane region" description="Helical" evidence="16">
    <location>
        <begin position="296"/>
        <end position="313"/>
    </location>
</feature>
<dbReference type="GO" id="GO:0010181">
    <property type="term" value="F:FMN binding"/>
    <property type="evidence" value="ECO:0007669"/>
    <property type="project" value="InterPro"/>
</dbReference>
<dbReference type="Pfam" id="PF03116">
    <property type="entry name" value="NQR2_RnfD_RnfE"/>
    <property type="match status" value="1"/>
</dbReference>
<keyword evidence="8 16" id="KW-1278">Translocase</keyword>
<gene>
    <name evidence="16 18" type="primary">nqrB</name>
    <name evidence="18" type="ORF">Pan161_57340</name>
</gene>
<dbReference type="PROSITE" id="PS50096">
    <property type="entry name" value="IQ"/>
    <property type="match status" value="1"/>
</dbReference>
<dbReference type="KEGG" id="gax:Pan161_57340"/>
<evidence type="ECO:0000256" key="12">
    <source>
        <dbReference type="ARBA" id="ARBA00023065"/>
    </source>
</evidence>
<dbReference type="GO" id="GO:0022904">
    <property type="term" value="P:respiratory electron transport chain"/>
    <property type="evidence" value="ECO:0007669"/>
    <property type="project" value="InterPro"/>
</dbReference>
<evidence type="ECO:0000256" key="9">
    <source>
        <dbReference type="ARBA" id="ARBA00022989"/>
    </source>
</evidence>
<feature type="modified residue" description="FMN phosphoryl threonine" evidence="16 17">
    <location>
        <position position="251"/>
    </location>
</feature>
<evidence type="ECO:0000256" key="15">
    <source>
        <dbReference type="ARBA" id="ARBA00023201"/>
    </source>
</evidence>
<protein>
    <recommendedName>
        <fullName evidence="16">Na(+)-translocating NADH-quinone reductase subunit B</fullName>
        <shortName evidence="16">Na(+)-NQR subunit B</shortName>
        <shortName evidence="16">Na(+)-translocating NQR subunit B</shortName>
        <ecNumber evidence="16">7.2.1.1</ecNumber>
    </recommendedName>
    <alternativeName>
        <fullName evidence="16">NQR complex subunit B</fullName>
    </alternativeName>
    <alternativeName>
        <fullName evidence="16">NQR-1 subunit B</fullName>
    </alternativeName>
</protein>
<keyword evidence="18" id="KW-0560">Oxidoreductase</keyword>
<keyword evidence="10 16" id="KW-0520">NAD</keyword>
<feature type="transmembrane region" description="Helical" evidence="16">
    <location>
        <begin position="320"/>
        <end position="337"/>
    </location>
</feature>
<dbReference type="InterPro" id="IPR010966">
    <property type="entry name" value="NqrB"/>
</dbReference>
<dbReference type="NCBIfam" id="TIGR01937">
    <property type="entry name" value="nqrB"/>
    <property type="match status" value="1"/>
</dbReference>
<accession>A0A517VLZ9</accession>
<comment type="catalytic activity">
    <reaction evidence="16">
        <text>a ubiquinone + n Na(+)(in) + NADH + H(+) = a ubiquinol + n Na(+)(out) + NAD(+)</text>
        <dbReference type="Rhea" id="RHEA:47748"/>
        <dbReference type="Rhea" id="RHEA-COMP:9565"/>
        <dbReference type="Rhea" id="RHEA-COMP:9566"/>
        <dbReference type="ChEBI" id="CHEBI:15378"/>
        <dbReference type="ChEBI" id="CHEBI:16389"/>
        <dbReference type="ChEBI" id="CHEBI:17976"/>
        <dbReference type="ChEBI" id="CHEBI:29101"/>
        <dbReference type="ChEBI" id="CHEBI:57540"/>
        <dbReference type="ChEBI" id="CHEBI:57945"/>
        <dbReference type="EC" id="7.2.1.1"/>
    </reaction>
</comment>
<comment type="subcellular location">
    <subcellularLocation>
        <location evidence="16">Cell membrane</location>
        <topology evidence="16">Multi-pass membrane protein</topology>
    </subcellularLocation>
</comment>
<keyword evidence="2 16" id="KW-1003">Cell membrane</keyword>
<sequence length="435" mass="46903">MPVVSWQTVFRGHQTRKINHEMKPLRNLLDKVHPLFDKGGKFEKLYPLYEAQDTFLYTPGEVTHEASHVRDSIDLKRMMSMVIVALLPCVFMALYNTGYQANAAMSAMGIDTVPGWRGSIMSAIGVAPAASSLVSNLVHGALYFLPVYIVCMAVGGAWEGLFCIIRRHEINEGFLVTGMLFPLTLPPTIPLWQVALGISFGVVVGKEIFGGTGKNFLNPALTARAFLYFAYPAQIVGDTVWTAVDGFSGATSLGQMAVATPEVGMKAVTDSVADGGLGISWMQAFMGQIQGSMGETSTFACLLGAVFLILAGIGSWRVMAGVLVGSMGLSLLLYMIGSNTNAMFAMPPQWHLVVGGLAFGLVFMATDPVSAAMTDIGRWYYGILIGGMTILVRVVNPAYPEGIMLAILFGNVFAPLIDYYVVQANIKRRLARNVA</sequence>
<keyword evidence="7 16" id="KW-0812">Transmembrane</keyword>